<dbReference type="SUPFAM" id="SSF53474">
    <property type="entry name" value="alpha/beta-Hydrolases"/>
    <property type="match status" value="1"/>
</dbReference>
<feature type="compositionally biased region" description="Basic and acidic residues" evidence="1">
    <location>
        <begin position="1"/>
        <end position="11"/>
    </location>
</feature>
<feature type="region of interest" description="Disordered" evidence="1">
    <location>
        <begin position="1"/>
        <end position="33"/>
    </location>
</feature>
<dbReference type="InterPro" id="IPR004177">
    <property type="entry name" value="DDHD_dom"/>
</dbReference>
<sequence length="958" mass="108538">MEESSRKREGEAGASAPEATAGSHHGIEETFPDMLKNTPSNIMRLAVEIQQCEGRQKYLAQTRSPSDGGDVRWYFCKVSLADNELAASVPCTEIVGKGDYFRFGMRDSLAIEASFLQREEELLSCWWKEYAECSEGPKARPSYDAKERAQSVDVLEEERVGVPVKGGLYEVDLIKRHCFPVYWSGEIRRVLRGHWFARKGGLDWLPLREDVSEQLEFAYRSKVWHRRSFQPSGLFAARVDLQGSTQGLHALFTGEDDTWEAWLNVDASGFSGVINFRGNGIMLRRGYAASKSSKPTQDELRQRKEEEVDDYCSQVPVQHLVFMVHGIGQRLEKSNLVDDVTNFRLITAKLAERHLTSYQRGTQRVLFIPCQWRKGLKLSGEAAVEKITLDGVRGLRVMLSATVHDVLYYMSPVYCQDITNSVSDQLNRLYLKFLKRNPGYDGKVSLYGHSLGSVLSYDIICHQENLSSPFPMEWMYKEQHPASEESSSPTLNNQSADCNFKSSQNKNVGSLNNQITGMVGPSEEDNEGGKKPFLVPEMEDSSFPTGFSVPLDLDEPSATEVESKQPDAISSLGKDDHGQVSDSRDMLSYKREYFDEASNLNYQVLPGDARKLSCSGSESDKDKTIKLLREEVIDCLKTRITELETVRCGEGNEAVSATTTNQSVSGSLLRGQNETLNCYTPYIKYTKLEFEVDTFFAVGSPLGVFLALRNTRIGIGKGQEYWEEENVTEDMPACRQMFNIFHPFDPVAYRLEPLICKEYVSKRPVIIPYHRGGKRLHIGIQECAEDLALRSQAIMDQLGSVRVKVLTLCQSRNKDNLDEESEDNLEKVERSYGSIMMERLTGSEDGRVDHMLQKMEQFVILFYLWPEQLNYLVIAFLLRNYWRDDDTALFILKHLYRDIPEEPELQAGKKSGGQKNGIGSEGWSDQREVAEEELPLTFADKGLTRSFSASARKIMKKR</sequence>
<gene>
    <name evidence="3" type="ORF">RHGRI_023577</name>
</gene>
<dbReference type="PROSITE" id="PS51043">
    <property type="entry name" value="DDHD"/>
    <property type="match status" value="1"/>
</dbReference>
<evidence type="ECO:0000313" key="3">
    <source>
        <dbReference type="EMBL" id="KAG5535854.1"/>
    </source>
</evidence>
<dbReference type="GO" id="GO:0046872">
    <property type="term" value="F:metal ion binding"/>
    <property type="evidence" value="ECO:0007669"/>
    <property type="project" value="InterPro"/>
</dbReference>
<dbReference type="Proteomes" id="UP000823749">
    <property type="component" value="Chromosome 8"/>
</dbReference>
<dbReference type="InterPro" id="IPR058055">
    <property type="entry name" value="PA-PLA1"/>
</dbReference>
<dbReference type="GO" id="GO:0004620">
    <property type="term" value="F:phospholipase activity"/>
    <property type="evidence" value="ECO:0007669"/>
    <property type="project" value="TreeGrafter"/>
</dbReference>
<comment type="caution">
    <text evidence="3">The sequence shown here is derived from an EMBL/GenBank/DDBJ whole genome shotgun (WGS) entry which is preliminary data.</text>
</comment>
<feature type="compositionally biased region" description="Polar residues" evidence="1">
    <location>
        <begin position="484"/>
        <end position="516"/>
    </location>
</feature>
<evidence type="ECO:0000313" key="4">
    <source>
        <dbReference type="Proteomes" id="UP000823749"/>
    </source>
</evidence>
<protein>
    <recommendedName>
        <fullName evidence="2">DDHD domain-containing protein</fullName>
    </recommendedName>
</protein>
<reference evidence="3" key="1">
    <citation type="submission" date="2020-08" db="EMBL/GenBank/DDBJ databases">
        <title>Plant Genome Project.</title>
        <authorList>
            <person name="Zhang R.-G."/>
        </authorList>
    </citation>
    <scope>NUCLEOTIDE SEQUENCE</scope>
    <source>
        <strain evidence="3">WSP0</strain>
        <tissue evidence="3">Leaf</tissue>
    </source>
</reference>
<dbReference type="PANTHER" id="PTHR23509:SF10">
    <property type="entry name" value="LD21067P"/>
    <property type="match status" value="1"/>
</dbReference>
<feature type="compositionally biased region" description="Basic and acidic residues" evidence="1">
    <location>
        <begin position="573"/>
        <end position="582"/>
    </location>
</feature>
<dbReference type="PANTHER" id="PTHR23509">
    <property type="entry name" value="PA-PL1 PHOSPHOLIPASE FAMILY"/>
    <property type="match status" value="1"/>
</dbReference>
<name>A0AAV6J808_9ERIC</name>
<dbReference type="GO" id="GO:0005737">
    <property type="term" value="C:cytoplasm"/>
    <property type="evidence" value="ECO:0007669"/>
    <property type="project" value="TreeGrafter"/>
</dbReference>
<proteinExistence type="predicted"/>
<evidence type="ECO:0000256" key="1">
    <source>
        <dbReference type="SAM" id="MobiDB-lite"/>
    </source>
</evidence>
<dbReference type="InterPro" id="IPR029058">
    <property type="entry name" value="AB_hydrolase_fold"/>
</dbReference>
<dbReference type="Pfam" id="PF02862">
    <property type="entry name" value="DDHD"/>
    <property type="match status" value="1"/>
</dbReference>
<feature type="domain" description="DDHD" evidence="2">
    <location>
        <begin position="688"/>
        <end position="897"/>
    </location>
</feature>
<keyword evidence="4" id="KW-1185">Reference proteome</keyword>
<dbReference type="AlphaFoldDB" id="A0AAV6J808"/>
<feature type="compositionally biased region" description="Gly residues" evidence="1">
    <location>
        <begin position="910"/>
        <end position="920"/>
    </location>
</feature>
<evidence type="ECO:0000259" key="2">
    <source>
        <dbReference type="PROSITE" id="PS51043"/>
    </source>
</evidence>
<accession>A0AAV6J808</accession>
<organism evidence="3 4">
    <name type="scientific">Rhododendron griersonianum</name>
    <dbReference type="NCBI Taxonomy" id="479676"/>
    <lineage>
        <taxon>Eukaryota</taxon>
        <taxon>Viridiplantae</taxon>
        <taxon>Streptophyta</taxon>
        <taxon>Embryophyta</taxon>
        <taxon>Tracheophyta</taxon>
        <taxon>Spermatophyta</taxon>
        <taxon>Magnoliopsida</taxon>
        <taxon>eudicotyledons</taxon>
        <taxon>Gunneridae</taxon>
        <taxon>Pentapetalae</taxon>
        <taxon>asterids</taxon>
        <taxon>Ericales</taxon>
        <taxon>Ericaceae</taxon>
        <taxon>Ericoideae</taxon>
        <taxon>Rhodoreae</taxon>
        <taxon>Rhododendron</taxon>
    </lineage>
</organism>
<feature type="region of interest" description="Disordered" evidence="1">
    <location>
        <begin position="479"/>
        <end position="582"/>
    </location>
</feature>
<dbReference type="EMBL" id="JACTNZ010000008">
    <property type="protein sequence ID" value="KAG5535854.1"/>
    <property type="molecule type" value="Genomic_DNA"/>
</dbReference>
<dbReference type="SMART" id="SM01127">
    <property type="entry name" value="DDHD"/>
    <property type="match status" value="1"/>
</dbReference>
<feature type="region of interest" description="Disordered" evidence="1">
    <location>
        <begin position="905"/>
        <end position="925"/>
    </location>
</feature>